<evidence type="ECO:0000259" key="1">
    <source>
        <dbReference type="SMART" id="SM00387"/>
    </source>
</evidence>
<dbReference type="InterPro" id="IPR003594">
    <property type="entry name" value="HATPase_dom"/>
</dbReference>
<evidence type="ECO:0000313" key="2">
    <source>
        <dbReference type="EMBL" id="MPN34846.1"/>
    </source>
</evidence>
<dbReference type="PANTHER" id="PTHR43065:SF23">
    <property type="entry name" value="SENSOR HISTIDINE KINASE PDTAS"/>
    <property type="match status" value="1"/>
</dbReference>
<dbReference type="EMBL" id="VSSQ01088090">
    <property type="protein sequence ID" value="MPN34846.1"/>
    <property type="molecule type" value="Genomic_DNA"/>
</dbReference>
<name>A0A645H8L4_9ZZZZ</name>
<dbReference type="PANTHER" id="PTHR43065">
    <property type="entry name" value="SENSOR HISTIDINE KINASE"/>
    <property type="match status" value="1"/>
</dbReference>
<dbReference type="EC" id="2.7.13.3" evidence="2"/>
<protein>
    <submittedName>
        <fullName evidence="2">Blue-light-activated histidine kinase 2</fullName>
        <ecNumber evidence="2">2.7.13.3</ecNumber>
    </submittedName>
</protein>
<dbReference type="GO" id="GO:0004673">
    <property type="term" value="F:protein histidine kinase activity"/>
    <property type="evidence" value="ECO:0007669"/>
    <property type="project" value="UniProtKB-EC"/>
</dbReference>
<dbReference type="Gene3D" id="3.30.565.10">
    <property type="entry name" value="Histidine kinase-like ATPase, C-terminal domain"/>
    <property type="match status" value="1"/>
</dbReference>
<dbReference type="AlphaFoldDB" id="A0A645H8L4"/>
<reference evidence="2" key="1">
    <citation type="submission" date="2019-08" db="EMBL/GenBank/DDBJ databases">
        <authorList>
            <person name="Kucharzyk K."/>
            <person name="Murdoch R.W."/>
            <person name="Higgins S."/>
            <person name="Loffler F."/>
        </authorList>
    </citation>
    <scope>NUCLEOTIDE SEQUENCE</scope>
</reference>
<dbReference type="SMART" id="SM00387">
    <property type="entry name" value="HATPase_c"/>
    <property type="match status" value="1"/>
</dbReference>
<sequence>MDTAVPLGMIVNELISNSLKYAFPDRENGDIKIKLFREQSGNELNNKEQPAGKGIRYTLVVSDNGAGIPENIDFENPKTLGLQLVNILVDQLDAEIELRRGEGTEYRISFSNAEK</sequence>
<dbReference type="SUPFAM" id="SSF55874">
    <property type="entry name" value="ATPase domain of HSP90 chaperone/DNA topoisomerase II/histidine kinase"/>
    <property type="match status" value="1"/>
</dbReference>
<keyword evidence="2" id="KW-0418">Kinase</keyword>
<keyword evidence="2" id="KW-0808">Transferase</keyword>
<dbReference type="InterPro" id="IPR036890">
    <property type="entry name" value="HATPase_C_sf"/>
</dbReference>
<accession>A0A645H8L4</accession>
<organism evidence="2">
    <name type="scientific">bioreactor metagenome</name>
    <dbReference type="NCBI Taxonomy" id="1076179"/>
    <lineage>
        <taxon>unclassified sequences</taxon>
        <taxon>metagenomes</taxon>
        <taxon>ecological metagenomes</taxon>
    </lineage>
</organism>
<proteinExistence type="predicted"/>
<comment type="caution">
    <text evidence="2">The sequence shown here is derived from an EMBL/GenBank/DDBJ whole genome shotgun (WGS) entry which is preliminary data.</text>
</comment>
<gene>
    <name evidence="2" type="ORF">SDC9_182340</name>
</gene>
<feature type="domain" description="Histidine kinase/HSP90-like ATPase" evidence="1">
    <location>
        <begin position="2"/>
        <end position="114"/>
    </location>
</feature>
<dbReference type="Pfam" id="PF02518">
    <property type="entry name" value="HATPase_c"/>
    <property type="match status" value="1"/>
</dbReference>